<dbReference type="CDD" id="cd00121">
    <property type="entry name" value="MATH"/>
    <property type="match status" value="2"/>
</dbReference>
<feature type="domain" description="MATH" evidence="2">
    <location>
        <begin position="178"/>
        <end position="306"/>
    </location>
</feature>
<keyword evidence="5" id="KW-1185">Reference proteome</keyword>
<dbReference type="PANTHER" id="PTHR46162:SF2">
    <property type="entry name" value="ANKYRIN REPEAT-CONTAINING PROTEIN-RELATED"/>
    <property type="match status" value="1"/>
</dbReference>
<name>A0A2G9HKN5_9LAMI</name>
<evidence type="ECO:0000313" key="5">
    <source>
        <dbReference type="Proteomes" id="UP000231279"/>
    </source>
</evidence>
<dbReference type="Proteomes" id="UP000231279">
    <property type="component" value="Unassembled WGS sequence"/>
</dbReference>
<evidence type="ECO:0000313" key="3">
    <source>
        <dbReference type="EMBL" id="PIM98003.1"/>
    </source>
</evidence>
<dbReference type="STRING" id="429701.A0A2G9HKN5"/>
<dbReference type="AlphaFoldDB" id="A0A2G9HKN5"/>
<dbReference type="GO" id="GO:0004843">
    <property type="term" value="F:cysteine-type deubiquitinase activity"/>
    <property type="evidence" value="ECO:0007669"/>
    <property type="project" value="UniProtKB-EC"/>
</dbReference>
<evidence type="ECO:0000313" key="4">
    <source>
        <dbReference type="EMBL" id="PIN18096.1"/>
    </source>
</evidence>
<comment type="caution">
    <text evidence="4">The sequence shown here is derived from an EMBL/GenBank/DDBJ whole genome shotgun (WGS) entry which is preliminary data.</text>
</comment>
<dbReference type="InterPro" id="IPR008974">
    <property type="entry name" value="TRAF-like"/>
</dbReference>
<dbReference type="EC" id="3.4.19.12" evidence="4"/>
<dbReference type="Pfam" id="PF22486">
    <property type="entry name" value="MATH_2"/>
    <property type="match status" value="2"/>
</dbReference>
<accession>A0A2G9HKN5</accession>
<protein>
    <submittedName>
        <fullName evidence="4">Speckle-type POZ protein SPOP</fullName>
        <ecNumber evidence="4">3.4.19.12</ecNumber>
    </submittedName>
</protein>
<reference evidence="5" key="2">
    <citation type="journal article" date="2018" name="Gigascience">
        <title>Genome assembly of the Pink Ipe (Handroanthus impetiginosus, Bignoniaceae), a highly valued, ecologically keystone Neotropical timber forest tree.</title>
        <authorList>
            <person name="Silva-Junior O.B."/>
            <person name="Grattapaglia D."/>
            <person name="Novaes E."/>
            <person name="Collevatti R.G."/>
        </authorList>
    </citation>
    <scope>NUCLEOTIDE SEQUENCE [LARGE SCALE GENOMIC DNA]</scope>
    <source>
        <strain evidence="5">cv. UFG-1</strain>
    </source>
</reference>
<dbReference type="Gene3D" id="2.60.210.10">
    <property type="entry name" value="Apoptosis, Tumor Necrosis Factor Receptor Associated Protein 2, Chain A"/>
    <property type="match status" value="2"/>
</dbReference>
<gene>
    <name evidence="4" type="ORF">CDL12_09222</name>
    <name evidence="3" type="ORF">CDL12_29517</name>
</gene>
<reference evidence="4" key="1">
    <citation type="submission" date="2017-07" db="EMBL/GenBank/DDBJ databases">
        <authorList>
            <person name="Sun Z.S."/>
            <person name="Albrecht U."/>
            <person name="Echele G."/>
            <person name="Lee C.C."/>
        </authorList>
    </citation>
    <scope>NUCLEOTIDE SEQUENCE</scope>
    <source>
        <strain evidence="4">UFG-1</strain>
        <tissue evidence="4">Leaf</tissue>
    </source>
</reference>
<keyword evidence="4" id="KW-0378">Hydrolase</keyword>
<evidence type="ECO:0000259" key="2">
    <source>
        <dbReference type="PROSITE" id="PS50144"/>
    </source>
</evidence>
<proteinExistence type="predicted"/>
<dbReference type="PANTHER" id="PTHR46162">
    <property type="entry name" value="TRAF-LIKE FAMILY PROTEIN"/>
    <property type="match status" value="1"/>
</dbReference>
<dbReference type="SUPFAM" id="SSF49599">
    <property type="entry name" value="TRAF domain-like"/>
    <property type="match status" value="2"/>
</dbReference>
<dbReference type="PROSITE" id="PS50144">
    <property type="entry name" value="MATH"/>
    <property type="match status" value="2"/>
</dbReference>
<dbReference type="InterPro" id="IPR002083">
    <property type="entry name" value="MATH/TRAF_dom"/>
</dbReference>
<evidence type="ECO:0000256" key="1">
    <source>
        <dbReference type="SAM" id="MobiDB-lite"/>
    </source>
</evidence>
<feature type="domain" description="MATH" evidence="2">
    <location>
        <begin position="23"/>
        <end position="156"/>
    </location>
</feature>
<dbReference type="OrthoDB" id="1510855at2759"/>
<dbReference type="EMBL" id="NKXS01001527">
    <property type="protein sequence ID" value="PIN18096.1"/>
    <property type="molecule type" value="Genomic_DNA"/>
</dbReference>
<dbReference type="EMBL" id="NKXS01008905">
    <property type="protein sequence ID" value="PIM98003.1"/>
    <property type="molecule type" value="Genomic_DNA"/>
</dbReference>
<organism evidence="4 5">
    <name type="scientific">Handroanthus impetiginosus</name>
    <dbReference type="NCBI Taxonomy" id="429701"/>
    <lineage>
        <taxon>Eukaryota</taxon>
        <taxon>Viridiplantae</taxon>
        <taxon>Streptophyta</taxon>
        <taxon>Embryophyta</taxon>
        <taxon>Tracheophyta</taxon>
        <taxon>Spermatophyta</taxon>
        <taxon>Magnoliopsida</taxon>
        <taxon>eudicotyledons</taxon>
        <taxon>Gunneridae</taxon>
        <taxon>Pentapetalae</taxon>
        <taxon>asterids</taxon>
        <taxon>lamiids</taxon>
        <taxon>Lamiales</taxon>
        <taxon>Bignoniaceae</taxon>
        <taxon>Crescentiina</taxon>
        <taxon>Tabebuia alliance</taxon>
        <taxon>Handroanthus</taxon>
    </lineage>
</organism>
<reference evidence="4" key="3">
    <citation type="journal article" date="2018" name="Gigascience">
        <title>Genome assembly of the pink ipe (Handroanthus impetiginosus, Bignoniaceae), a highly-valued ecologically keystone neotropical timber forest tree.</title>
        <authorList>
            <person name="Silva-Junior O.B."/>
            <person name="Novaes E."/>
            <person name="Grattapaglia D."/>
            <person name="Collevatti R.G."/>
        </authorList>
    </citation>
    <scope>NUCLEOTIDE SEQUENCE [LARGE SCALE GENOMIC DNA]</scope>
    <source>
        <strain evidence="4">UFG-1</strain>
        <tissue evidence="4">Leaf</tissue>
    </source>
</reference>
<dbReference type="SMART" id="SM00061">
    <property type="entry name" value="MATH"/>
    <property type="match status" value="2"/>
</dbReference>
<feature type="region of interest" description="Disordered" evidence="1">
    <location>
        <begin position="1"/>
        <end position="20"/>
    </location>
</feature>
<sequence>MMAADLSFADQHGVSGSTSDTPPTHYILKIDSFSLLTKNNERYTSAKFEAGGYDWKLVLHPNGNKNKGVTDHISLYLLLVSPPTTPGWEVRALFRLFLLNHSNYTYFTLKDTADNGRWFHSLNLEWGFDKFIPHAAFKDPANGYLVNDTCVFGAEVYVCQETLIGKGESLSMIKDPITYKNTWRIANFSTLTEECLESKPFNAADHKWKIQFYPRGRGSATDNFISMYLTLAEPKNLPPVSKIYAEFTLRILDQTANPLQCFCKTNDWFSASNSSLGWPRFLSLDKFKQWAKYLVVNDLCIVEAEINVLAVAKAL</sequence>